<dbReference type="InterPro" id="IPR005614">
    <property type="entry name" value="NrfD-like"/>
</dbReference>
<feature type="transmembrane region" description="Helical" evidence="7">
    <location>
        <begin position="109"/>
        <end position="129"/>
    </location>
</feature>
<dbReference type="PATRIC" id="fig|537010.4.peg.1821"/>
<feature type="transmembrane region" description="Helical" evidence="7">
    <location>
        <begin position="268"/>
        <end position="294"/>
    </location>
</feature>
<evidence type="ECO:0008006" key="10">
    <source>
        <dbReference type="Google" id="ProtNLM"/>
    </source>
</evidence>
<keyword evidence="3" id="KW-1003">Cell membrane</keyword>
<keyword evidence="5 7" id="KW-1133">Transmembrane helix</keyword>
<feature type="transmembrane region" description="Helical" evidence="7">
    <location>
        <begin position="77"/>
        <end position="97"/>
    </location>
</feature>
<name>G9XLW1_DESHA</name>
<organism evidence="8 9">
    <name type="scientific">Desulfitobacterium hafniense DP7</name>
    <dbReference type="NCBI Taxonomy" id="537010"/>
    <lineage>
        <taxon>Bacteria</taxon>
        <taxon>Bacillati</taxon>
        <taxon>Bacillota</taxon>
        <taxon>Clostridia</taxon>
        <taxon>Eubacteriales</taxon>
        <taxon>Desulfitobacteriaceae</taxon>
        <taxon>Desulfitobacterium</taxon>
    </lineage>
</organism>
<feature type="transmembrane region" description="Helical" evidence="7">
    <location>
        <begin position="141"/>
        <end position="163"/>
    </location>
</feature>
<reference evidence="8 9" key="1">
    <citation type="submission" date="2011-08" db="EMBL/GenBank/DDBJ databases">
        <authorList>
            <person name="Weinstock G."/>
            <person name="Sodergren E."/>
            <person name="Clifton S."/>
            <person name="Fulton L."/>
            <person name="Fulton B."/>
            <person name="Courtney L."/>
            <person name="Fronick C."/>
            <person name="Harrison M."/>
            <person name="Strong C."/>
            <person name="Farmer C."/>
            <person name="Delahaunty K."/>
            <person name="Markovic C."/>
            <person name="Hall O."/>
            <person name="Minx P."/>
            <person name="Tomlinson C."/>
            <person name="Mitreva M."/>
            <person name="Hou S."/>
            <person name="Chen J."/>
            <person name="Wollam A."/>
            <person name="Pepin K.H."/>
            <person name="Johnson M."/>
            <person name="Bhonagiri V."/>
            <person name="Zhang X."/>
            <person name="Suruliraj S."/>
            <person name="Warren W."/>
            <person name="Chinwalla A."/>
            <person name="Mardis E.R."/>
            <person name="Wilson R.K."/>
        </authorList>
    </citation>
    <scope>NUCLEOTIDE SEQUENCE [LARGE SCALE GENOMIC DNA]</scope>
    <source>
        <strain evidence="8 9">DP7</strain>
    </source>
</reference>
<sequence>MSIEWALVFFTVFVGLGCGIFVSSVILTEWVGKATQVRRISSLTALAALAAGGFASVLHLGHPERIFGALGHPTSGIFMESTMLGLVGLDIIIYLLAIRRGASKRTLRVVSIFGLIPAVVLAFAVGYTYVLPSRPAWNTLVLPFIYLTSAGIMGCFSLSVLIAHTSSGAVSSEQSLGVAESAVAVTGETVAATLKKAVLAALGIQAVLLIAYLVHLATAPYPDVSRSVARVLAGDLAPLFWGGAVLLGLLVPGALISKIKTKGAGENFSFISVTLGLVCVIVSSGVFRIVMFSLGSSVKPFYF</sequence>
<feature type="transmembrane region" description="Helical" evidence="7">
    <location>
        <begin position="197"/>
        <end position="218"/>
    </location>
</feature>
<dbReference type="GO" id="GO:0005886">
    <property type="term" value="C:plasma membrane"/>
    <property type="evidence" value="ECO:0007669"/>
    <property type="project" value="UniProtKB-SubCell"/>
</dbReference>
<keyword evidence="6 7" id="KW-0472">Membrane</keyword>
<evidence type="ECO:0000256" key="7">
    <source>
        <dbReference type="SAM" id="Phobius"/>
    </source>
</evidence>
<evidence type="ECO:0000256" key="2">
    <source>
        <dbReference type="ARBA" id="ARBA00008929"/>
    </source>
</evidence>
<keyword evidence="4 7" id="KW-0812">Transmembrane</keyword>
<dbReference type="RefSeq" id="WP_005811364.1">
    <property type="nucleotide sequence ID" value="NZ_JH414462.1"/>
</dbReference>
<feature type="transmembrane region" description="Helical" evidence="7">
    <location>
        <begin position="6"/>
        <end position="28"/>
    </location>
</feature>
<dbReference type="AlphaFoldDB" id="G9XLW1"/>
<accession>G9XLW1</accession>
<gene>
    <name evidence="8" type="ORF">HMPREF0322_01947</name>
</gene>
<evidence type="ECO:0000256" key="4">
    <source>
        <dbReference type="ARBA" id="ARBA00022692"/>
    </source>
</evidence>
<comment type="caution">
    <text evidence="8">The sequence shown here is derived from an EMBL/GenBank/DDBJ whole genome shotgun (WGS) entry which is preliminary data.</text>
</comment>
<comment type="similarity">
    <text evidence="2">Belongs to the NrfD family.</text>
</comment>
<evidence type="ECO:0000313" key="9">
    <source>
        <dbReference type="Proteomes" id="UP000004416"/>
    </source>
</evidence>
<evidence type="ECO:0000256" key="6">
    <source>
        <dbReference type="ARBA" id="ARBA00023136"/>
    </source>
</evidence>
<dbReference type="HOGENOM" id="CLU_085019_0_0_9"/>
<feature type="transmembrane region" description="Helical" evidence="7">
    <location>
        <begin position="238"/>
        <end position="256"/>
    </location>
</feature>
<evidence type="ECO:0000256" key="5">
    <source>
        <dbReference type="ARBA" id="ARBA00022989"/>
    </source>
</evidence>
<protein>
    <recommendedName>
        <fullName evidence="10">Polysulfide reductase, NrfD</fullName>
    </recommendedName>
</protein>
<evidence type="ECO:0000256" key="3">
    <source>
        <dbReference type="ARBA" id="ARBA00022475"/>
    </source>
</evidence>
<evidence type="ECO:0000256" key="1">
    <source>
        <dbReference type="ARBA" id="ARBA00004651"/>
    </source>
</evidence>
<comment type="subcellular location">
    <subcellularLocation>
        <location evidence="1">Cell membrane</location>
        <topology evidence="1">Multi-pass membrane protein</topology>
    </subcellularLocation>
</comment>
<feature type="transmembrane region" description="Helical" evidence="7">
    <location>
        <begin position="40"/>
        <end position="57"/>
    </location>
</feature>
<proteinExistence type="inferred from homology"/>
<dbReference type="EMBL" id="AFZX01000043">
    <property type="protein sequence ID" value="EHL07387.1"/>
    <property type="molecule type" value="Genomic_DNA"/>
</dbReference>
<evidence type="ECO:0000313" key="8">
    <source>
        <dbReference type="EMBL" id="EHL07387.1"/>
    </source>
</evidence>
<dbReference type="Proteomes" id="UP000004416">
    <property type="component" value="Unassembled WGS sequence"/>
</dbReference>
<dbReference type="Pfam" id="PF03916">
    <property type="entry name" value="NrfD"/>
    <property type="match status" value="1"/>
</dbReference>